<dbReference type="InterPro" id="IPR002579">
    <property type="entry name" value="Met_Sox_Rdtase_MsrB_dom"/>
</dbReference>
<comment type="cofactor">
    <cofactor evidence="5">
        <name>Zn(2+)</name>
        <dbReference type="ChEBI" id="CHEBI:29105"/>
    </cofactor>
    <text evidence="5">Binds 1 zinc ion per subunit.</text>
</comment>
<comment type="function">
    <text evidence="5">Methionine-sulfoxide reductase that specifically reduces methionine (R)-sulfoxide back to methionine. While in many cases methionine oxidation is the result of random oxidation following oxidative stress, methionine oxidation is also a post-translational modification that takes place on specific residues.</text>
</comment>
<keyword evidence="8" id="KW-1185">Reference proteome</keyword>
<dbReference type="EnsemblMetazoa" id="SMAR008620-RA">
    <property type="protein sequence ID" value="SMAR008620-PA"/>
    <property type="gene ID" value="SMAR008620"/>
</dbReference>
<dbReference type="STRING" id="126957.T1J4S6"/>
<sequence>MNTNCCTSQYSRDDLKKRLTPLQYQVTQEKGTERMYLLSVFYLHFFHFRAFTGKYYKCKDNGVYNCIVCGEEIFSSETKYDSGSGWPAFYDIIHHSKVKLKQDTSHGIVRTGVSCTRCGAHLGHVFDDGPKPTGKRYCVNSSALCFNPAPKSDGQISSNT</sequence>
<feature type="domain" description="MsrB" evidence="6">
    <location>
        <begin position="12"/>
        <end position="149"/>
    </location>
</feature>
<name>T1J4S6_STRMM</name>
<dbReference type="AlphaFoldDB" id="T1J4S6"/>
<keyword evidence="5" id="KW-0479">Metal-binding</keyword>
<dbReference type="Gene3D" id="2.170.150.20">
    <property type="entry name" value="Peptide methionine sulfoxide reductase"/>
    <property type="match status" value="1"/>
</dbReference>
<dbReference type="SUPFAM" id="SSF51316">
    <property type="entry name" value="Mss4-like"/>
    <property type="match status" value="1"/>
</dbReference>
<dbReference type="GO" id="GO:0046872">
    <property type="term" value="F:metal ion binding"/>
    <property type="evidence" value="ECO:0007669"/>
    <property type="project" value="UniProtKB-KW"/>
</dbReference>
<dbReference type="GO" id="GO:0005737">
    <property type="term" value="C:cytoplasm"/>
    <property type="evidence" value="ECO:0007669"/>
    <property type="project" value="TreeGrafter"/>
</dbReference>
<dbReference type="eggNOG" id="KOG0856">
    <property type="taxonomic scope" value="Eukaryota"/>
</dbReference>
<dbReference type="EC" id="1.8.4.12" evidence="2 5"/>
<dbReference type="PhylomeDB" id="T1J4S6"/>
<dbReference type="NCBIfam" id="TIGR00357">
    <property type="entry name" value="peptide-methionine (R)-S-oxide reductase MsrB"/>
    <property type="match status" value="1"/>
</dbReference>
<keyword evidence="3 5" id="KW-0560">Oxidoreductase</keyword>
<proteinExistence type="inferred from homology"/>
<evidence type="ECO:0000256" key="2">
    <source>
        <dbReference type="ARBA" id="ARBA00012499"/>
    </source>
</evidence>
<evidence type="ECO:0000256" key="4">
    <source>
        <dbReference type="ARBA" id="ARBA00048488"/>
    </source>
</evidence>
<reference evidence="7" key="2">
    <citation type="submission" date="2015-02" db="UniProtKB">
        <authorList>
            <consortium name="EnsemblMetazoa"/>
        </authorList>
    </citation>
    <scope>IDENTIFICATION</scope>
</reference>
<evidence type="ECO:0000259" key="6">
    <source>
        <dbReference type="PROSITE" id="PS51790"/>
    </source>
</evidence>
<evidence type="ECO:0000256" key="3">
    <source>
        <dbReference type="ARBA" id="ARBA00023002"/>
    </source>
</evidence>
<keyword evidence="5" id="KW-0862">Zinc</keyword>
<dbReference type="PROSITE" id="PS51790">
    <property type="entry name" value="MSRB"/>
    <property type="match status" value="1"/>
</dbReference>
<dbReference type="GO" id="GO:0006979">
    <property type="term" value="P:response to oxidative stress"/>
    <property type="evidence" value="ECO:0007669"/>
    <property type="project" value="InterPro"/>
</dbReference>
<evidence type="ECO:0000313" key="8">
    <source>
        <dbReference type="Proteomes" id="UP000014500"/>
    </source>
</evidence>
<dbReference type="InterPro" id="IPR011057">
    <property type="entry name" value="Mss4-like_sf"/>
</dbReference>
<evidence type="ECO:0000256" key="1">
    <source>
        <dbReference type="ARBA" id="ARBA00007174"/>
    </source>
</evidence>
<evidence type="ECO:0000313" key="7">
    <source>
        <dbReference type="EnsemblMetazoa" id="SMAR008620-PA"/>
    </source>
</evidence>
<dbReference type="PANTHER" id="PTHR10173">
    <property type="entry name" value="METHIONINE SULFOXIDE REDUCTASE"/>
    <property type="match status" value="1"/>
</dbReference>
<dbReference type="GO" id="GO:0033743">
    <property type="term" value="F:peptide-methionine (R)-S-oxide reductase activity"/>
    <property type="evidence" value="ECO:0007669"/>
    <property type="project" value="UniProtKB-EC"/>
</dbReference>
<dbReference type="GO" id="GO:0030091">
    <property type="term" value="P:protein repair"/>
    <property type="evidence" value="ECO:0007669"/>
    <property type="project" value="InterPro"/>
</dbReference>
<reference evidence="8" key="1">
    <citation type="submission" date="2011-05" db="EMBL/GenBank/DDBJ databases">
        <authorList>
            <person name="Richards S.R."/>
            <person name="Qu J."/>
            <person name="Jiang H."/>
            <person name="Jhangiani S.N."/>
            <person name="Agravi P."/>
            <person name="Goodspeed R."/>
            <person name="Gross S."/>
            <person name="Mandapat C."/>
            <person name="Jackson L."/>
            <person name="Mathew T."/>
            <person name="Pu L."/>
            <person name="Thornton R."/>
            <person name="Saada N."/>
            <person name="Wilczek-Boney K.B."/>
            <person name="Lee S."/>
            <person name="Kovar C."/>
            <person name="Wu Y."/>
            <person name="Scherer S.E."/>
            <person name="Worley K.C."/>
            <person name="Muzny D.M."/>
            <person name="Gibbs R."/>
        </authorList>
    </citation>
    <scope>NUCLEOTIDE SEQUENCE</scope>
    <source>
        <strain evidence="8">Brora</strain>
    </source>
</reference>
<dbReference type="Pfam" id="PF01641">
    <property type="entry name" value="SelR"/>
    <property type="match status" value="1"/>
</dbReference>
<comment type="catalytic activity">
    <reaction evidence="4 5">
        <text>L-methionyl-[protein] + [thioredoxin]-disulfide + H2O = L-methionyl-(R)-S-oxide-[protein] + [thioredoxin]-dithiol</text>
        <dbReference type="Rhea" id="RHEA:24164"/>
        <dbReference type="Rhea" id="RHEA-COMP:10698"/>
        <dbReference type="Rhea" id="RHEA-COMP:10700"/>
        <dbReference type="Rhea" id="RHEA-COMP:12313"/>
        <dbReference type="Rhea" id="RHEA-COMP:12314"/>
        <dbReference type="ChEBI" id="CHEBI:15377"/>
        <dbReference type="ChEBI" id="CHEBI:16044"/>
        <dbReference type="ChEBI" id="CHEBI:29950"/>
        <dbReference type="ChEBI" id="CHEBI:45764"/>
        <dbReference type="ChEBI" id="CHEBI:50058"/>
        <dbReference type="EC" id="1.8.4.12"/>
    </reaction>
</comment>
<organism evidence="7 8">
    <name type="scientific">Strigamia maritima</name>
    <name type="common">European centipede</name>
    <name type="synonym">Geophilus maritimus</name>
    <dbReference type="NCBI Taxonomy" id="126957"/>
    <lineage>
        <taxon>Eukaryota</taxon>
        <taxon>Metazoa</taxon>
        <taxon>Ecdysozoa</taxon>
        <taxon>Arthropoda</taxon>
        <taxon>Myriapoda</taxon>
        <taxon>Chilopoda</taxon>
        <taxon>Pleurostigmophora</taxon>
        <taxon>Geophilomorpha</taxon>
        <taxon>Linotaeniidae</taxon>
        <taxon>Strigamia</taxon>
    </lineage>
</organism>
<dbReference type="HOGENOM" id="CLU_031040_8_4_1"/>
<accession>T1J4S6</accession>
<dbReference type="InterPro" id="IPR028427">
    <property type="entry name" value="Met_Sox_Rdtase_MsrB"/>
</dbReference>
<evidence type="ECO:0000256" key="5">
    <source>
        <dbReference type="RuleBase" id="RU365044"/>
    </source>
</evidence>
<dbReference type="PANTHER" id="PTHR10173:SF52">
    <property type="entry name" value="METHIONINE-R-SULFOXIDE REDUCTASE B1"/>
    <property type="match status" value="1"/>
</dbReference>
<comment type="similarity">
    <text evidence="1 5">Belongs to the MsrB Met sulfoxide reductase family.</text>
</comment>
<dbReference type="Proteomes" id="UP000014500">
    <property type="component" value="Unassembled WGS sequence"/>
</dbReference>
<dbReference type="EMBL" id="JH431849">
    <property type="status" value="NOT_ANNOTATED_CDS"/>
    <property type="molecule type" value="Genomic_DNA"/>
</dbReference>
<dbReference type="OMA" id="DEQWRAE"/>
<protein>
    <recommendedName>
        <fullName evidence="2 5">Peptide-methionine (R)-S-oxide reductase</fullName>
        <ecNumber evidence="2 5">1.8.4.12</ecNumber>
    </recommendedName>
</protein>